<dbReference type="RefSeq" id="WP_201278793.1">
    <property type="nucleotide sequence ID" value="NZ_QGQD01000070.1"/>
</dbReference>
<dbReference type="InterPro" id="IPR013459">
    <property type="entry name" value="RhaS"/>
</dbReference>
<dbReference type="NCBIfam" id="TIGR02637">
    <property type="entry name" value="RhaS"/>
    <property type="match status" value="1"/>
</dbReference>
<dbReference type="InterPro" id="IPR025997">
    <property type="entry name" value="SBP_2_dom"/>
</dbReference>
<dbReference type="InterPro" id="IPR028082">
    <property type="entry name" value="Peripla_BP_I"/>
</dbReference>
<dbReference type="SUPFAM" id="SSF53822">
    <property type="entry name" value="Periplasmic binding protein-like I"/>
    <property type="match status" value="1"/>
</dbReference>
<accession>A0A4U8Q5L6</accession>
<dbReference type="GO" id="GO:0030288">
    <property type="term" value="C:outer membrane-bounded periplasmic space"/>
    <property type="evidence" value="ECO:0007669"/>
    <property type="project" value="TreeGrafter"/>
</dbReference>
<feature type="chain" id="PRO_5039586076" evidence="3">
    <location>
        <begin position="19"/>
        <end position="375"/>
    </location>
</feature>
<evidence type="ECO:0000313" key="5">
    <source>
        <dbReference type="EMBL" id="TLC99322.1"/>
    </source>
</evidence>
<dbReference type="PROSITE" id="PS51257">
    <property type="entry name" value="PROKAR_LIPOPROTEIN"/>
    <property type="match status" value="1"/>
</dbReference>
<comment type="caution">
    <text evidence="5">The sequence shown here is derived from an EMBL/GenBank/DDBJ whole genome shotgun (WGS) entry which is preliminary data.</text>
</comment>
<proteinExistence type="predicted"/>
<protein>
    <submittedName>
        <fullName evidence="5">Autoinducer 2-binding protein LsrB</fullName>
    </submittedName>
</protein>
<feature type="compositionally biased region" description="Basic and acidic residues" evidence="2">
    <location>
        <begin position="48"/>
        <end position="60"/>
    </location>
</feature>
<evidence type="ECO:0000256" key="2">
    <source>
        <dbReference type="SAM" id="MobiDB-lite"/>
    </source>
</evidence>
<dbReference type="GO" id="GO:0015762">
    <property type="term" value="P:rhamnose transmembrane transport"/>
    <property type="evidence" value="ECO:0007669"/>
    <property type="project" value="InterPro"/>
</dbReference>
<dbReference type="PANTHER" id="PTHR30036">
    <property type="entry name" value="D-XYLOSE-BINDING PERIPLASMIC PROTEIN"/>
    <property type="match status" value="1"/>
</dbReference>
<evidence type="ECO:0000256" key="3">
    <source>
        <dbReference type="SAM" id="SignalP"/>
    </source>
</evidence>
<comment type="subcellular location">
    <subcellularLocation>
        <location evidence="1">Cell envelope</location>
    </subcellularLocation>
</comment>
<dbReference type="Pfam" id="PF13407">
    <property type="entry name" value="Peripla_BP_4"/>
    <property type="match status" value="1"/>
</dbReference>
<gene>
    <name evidence="5" type="primary">lsrB_5</name>
    <name evidence="5" type="ORF">DSM106044_03773</name>
</gene>
<dbReference type="PANTHER" id="PTHR30036:SF8">
    <property type="entry name" value="ABC-TYPE SUGAR TRANSPORT SYSTEM PERIPLASMIC COMPONENT-LIKE PROTEIN"/>
    <property type="match status" value="1"/>
</dbReference>
<evidence type="ECO:0000259" key="4">
    <source>
        <dbReference type="Pfam" id="PF13407"/>
    </source>
</evidence>
<reference evidence="5 6" key="1">
    <citation type="journal article" date="2019" name="Anaerobe">
        <title>Detection of Robinsoniella peoriensis in multiple bone samples of a trauma patient.</title>
        <authorList>
            <person name="Schrottner P."/>
            <person name="Hartwich K."/>
            <person name="Bunk B."/>
            <person name="Schober I."/>
            <person name="Helbig S."/>
            <person name="Rudolph W.W."/>
            <person name="Gunzer F."/>
        </authorList>
    </citation>
    <scope>NUCLEOTIDE SEQUENCE [LARGE SCALE GENOMIC DNA]</scope>
    <source>
        <strain evidence="5 6">DSM 106044</strain>
    </source>
</reference>
<dbReference type="Gene3D" id="3.40.50.2300">
    <property type="match status" value="2"/>
</dbReference>
<dbReference type="AlphaFoldDB" id="A0A4U8Q5L6"/>
<feature type="signal peptide" evidence="3">
    <location>
        <begin position="1"/>
        <end position="18"/>
    </location>
</feature>
<dbReference type="GO" id="GO:0030246">
    <property type="term" value="F:carbohydrate binding"/>
    <property type="evidence" value="ECO:0007669"/>
    <property type="project" value="TreeGrafter"/>
</dbReference>
<sequence precursor="true">MKRRMKKVAASLMAIAMAATMITGCGNSASGEQTARTQQTKETANAETAKKEGGADETKAAAKDGAKKVGVVIKIAGNPFYEATDIGFAEAGEELGIDFITNGPSEATVEGQIQIIEGFINQKVDAIAIATNDFDAVVPALEKAKKAGIKVISWDSAVNPSGRLVHVNQAIASEIGASEIKGIAKTIGNAGEIAIVSAGATMVNQNAWVEAMKEELKKEEYKDIQLVDVVYGDDESQKSYNEALGLLKTYPDLKGIISPTTVGIAAVCKAVEDQKLTGKVYVTGIGLPSLQAEYIKNGTCDTAYIWNPIDLGYLSAYTTKALLDEEITGVLGDKFSAGRLGDFEVTDDGAGGTEVVLGPPLELNKDNIDQYKEIF</sequence>
<name>A0A4U8Q5L6_9FIRM</name>
<keyword evidence="6" id="KW-1185">Reference proteome</keyword>
<feature type="compositionally biased region" description="Polar residues" evidence="2">
    <location>
        <begin position="28"/>
        <end position="46"/>
    </location>
</feature>
<feature type="domain" description="Periplasmic binding protein" evidence="4">
    <location>
        <begin position="69"/>
        <end position="325"/>
    </location>
</feature>
<dbReference type="Proteomes" id="UP000306509">
    <property type="component" value="Unassembled WGS sequence"/>
</dbReference>
<keyword evidence="3" id="KW-0732">Signal</keyword>
<evidence type="ECO:0000313" key="6">
    <source>
        <dbReference type="Proteomes" id="UP000306509"/>
    </source>
</evidence>
<dbReference type="EMBL" id="QGQD01000070">
    <property type="protein sequence ID" value="TLC99322.1"/>
    <property type="molecule type" value="Genomic_DNA"/>
</dbReference>
<evidence type="ECO:0000256" key="1">
    <source>
        <dbReference type="ARBA" id="ARBA00004196"/>
    </source>
</evidence>
<feature type="region of interest" description="Disordered" evidence="2">
    <location>
        <begin position="28"/>
        <end position="60"/>
    </location>
</feature>
<organism evidence="5 6">
    <name type="scientific">Robinsoniella peoriensis</name>
    <dbReference type="NCBI Taxonomy" id="180332"/>
    <lineage>
        <taxon>Bacteria</taxon>
        <taxon>Bacillati</taxon>
        <taxon>Bacillota</taxon>
        <taxon>Clostridia</taxon>
        <taxon>Lachnospirales</taxon>
        <taxon>Lachnospiraceae</taxon>
        <taxon>Robinsoniella</taxon>
    </lineage>
</organism>
<dbReference type="InterPro" id="IPR050555">
    <property type="entry name" value="Bact_Solute-Bind_Prot2"/>
</dbReference>